<reference evidence="2 3" key="1">
    <citation type="submission" date="2017-04" db="EMBL/GenBank/DDBJ databases">
        <title>A new member of the family Flavobacteriaceae isolated from ascidians.</title>
        <authorList>
            <person name="Chen L."/>
        </authorList>
    </citation>
    <scope>NUCLEOTIDE SEQUENCE [LARGE SCALE GENOMIC DNA]</scope>
    <source>
        <strain evidence="2 3">HQA918</strain>
    </source>
</reference>
<proteinExistence type="predicted"/>
<dbReference type="Proteomes" id="UP000219559">
    <property type="component" value="Unassembled WGS sequence"/>
</dbReference>
<dbReference type="EMBL" id="NBWU01000001">
    <property type="protein sequence ID" value="PCE65845.1"/>
    <property type="molecule type" value="Genomic_DNA"/>
</dbReference>
<accession>A0A2A4GDI4</accession>
<name>A0A2A4GDI4_9FLAO</name>
<keyword evidence="1" id="KW-0812">Transmembrane</keyword>
<evidence type="ECO:0000313" key="2">
    <source>
        <dbReference type="EMBL" id="PCE65845.1"/>
    </source>
</evidence>
<dbReference type="OrthoDB" id="1374083at2"/>
<keyword evidence="3" id="KW-1185">Reference proteome</keyword>
<gene>
    <name evidence="2" type="ORF">B7P33_00650</name>
</gene>
<keyword evidence="1" id="KW-1133">Transmembrane helix</keyword>
<evidence type="ECO:0000256" key="1">
    <source>
        <dbReference type="SAM" id="Phobius"/>
    </source>
</evidence>
<dbReference type="SUPFAM" id="SSF48371">
    <property type="entry name" value="ARM repeat"/>
    <property type="match status" value="1"/>
</dbReference>
<feature type="transmembrane region" description="Helical" evidence="1">
    <location>
        <begin position="38"/>
        <end position="62"/>
    </location>
</feature>
<evidence type="ECO:0000313" key="3">
    <source>
        <dbReference type="Proteomes" id="UP000219559"/>
    </source>
</evidence>
<dbReference type="RefSeq" id="WP_097441373.1">
    <property type="nucleotide sequence ID" value="NZ_NBWU01000001.1"/>
</dbReference>
<keyword evidence="1" id="KW-0472">Membrane</keyword>
<evidence type="ECO:0008006" key="4">
    <source>
        <dbReference type="Google" id="ProtNLM"/>
    </source>
</evidence>
<sequence length="391" mass="45719">MHEKLVSIFLAPEFRKILQKLADLASPRQWPEKILHPLIWTLEFVAIPCLILLAVFGVSLLLRKEYHYRIRKPKLEVIPAKIDLFLAEILFMDFPIDQISDEVIRFKNQIPFHRNWCENLVLSKFLDLKRNVYDLNLDAVSRIYSGFGFENRSAELINNPDPYQIKLGIRQIQILELKSKRREIRNIWQSNQDDLESTSLIALIALADNNLEALQHYRGPMPLSDEIRILEILERNPSCIPNNIHKLLRSNNPSLIVLGIKIMGINNNRVSLERTKRLLKHSCPKVRRATIRQLSSWAPAYTVELLIETYKRENESSIKTLIIQLLALQGNQSSLSFARICFIRERDPLLKFELLKCIQALDKRYFESLDANRIPDHYLVSEMINHIKETQ</sequence>
<protein>
    <recommendedName>
        <fullName evidence="4">HEAT repeat domain-containing protein</fullName>
    </recommendedName>
</protein>
<dbReference type="AlphaFoldDB" id="A0A2A4GDI4"/>
<dbReference type="InterPro" id="IPR016024">
    <property type="entry name" value="ARM-type_fold"/>
</dbReference>
<comment type="caution">
    <text evidence="2">The sequence shown here is derived from an EMBL/GenBank/DDBJ whole genome shotgun (WGS) entry which is preliminary data.</text>
</comment>
<organism evidence="2 3">
    <name type="scientific">Sediminicola luteus</name>
    <dbReference type="NCBI Taxonomy" id="319238"/>
    <lineage>
        <taxon>Bacteria</taxon>
        <taxon>Pseudomonadati</taxon>
        <taxon>Bacteroidota</taxon>
        <taxon>Flavobacteriia</taxon>
        <taxon>Flavobacteriales</taxon>
        <taxon>Flavobacteriaceae</taxon>
        <taxon>Sediminicola</taxon>
    </lineage>
</organism>